<feature type="compositionally biased region" description="Acidic residues" evidence="6">
    <location>
        <begin position="146"/>
        <end position="169"/>
    </location>
</feature>
<organism evidence="8 9">
    <name type="scientific">Pomacea canaliculata</name>
    <name type="common">Golden apple snail</name>
    <dbReference type="NCBI Taxonomy" id="400727"/>
    <lineage>
        <taxon>Eukaryota</taxon>
        <taxon>Metazoa</taxon>
        <taxon>Spiralia</taxon>
        <taxon>Lophotrochozoa</taxon>
        <taxon>Mollusca</taxon>
        <taxon>Gastropoda</taxon>
        <taxon>Caenogastropoda</taxon>
        <taxon>Architaenioglossa</taxon>
        <taxon>Ampullarioidea</taxon>
        <taxon>Ampullariidae</taxon>
        <taxon>Pomacea</taxon>
    </lineage>
</organism>
<keyword evidence="9" id="KW-1185">Reference proteome</keyword>
<keyword evidence="3" id="KW-0694">RNA-binding</keyword>
<dbReference type="SUPFAM" id="SSF50249">
    <property type="entry name" value="Nucleic acid-binding proteins"/>
    <property type="match status" value="1"/>
</dbReference>
<dbReference type="OMA" id="PNRMQAP"/>
<dbReference type="CDD" id="cd05792">
    <property type="entry name" value="S1_eIF1AD_like"/>
    <property type="match status" value="1"/>
</dbReference>
<feature type="compositionally biased region" description="Polar residues" evidence="6">
    <location>
        <begin position="188"/>
        <end position="201"/>
    </location>
</feature>
<dbReference type="OrthoDB" id="1738325at2759"/>
<dbReference type="InterPro" id="IPR012340">
    <property type="entry name" value="NA-bd_OB-fold"/>
</dbReference>
<evidence type="ECO:0000313" key="8">
    <source>
        <dbReference type="EMBL" id="PVD26486.1"/>
    </source>
</evidence>
<comment type="similarity">
    <text evidence="1">Belongs to the EIF1AD family.</text>
</comment>
<keyword evidence="5" id="KW-0396">Initiation factor</keyword>
<evidence type="ECO:0000256" key="4">
    <source>
        <dbReference type="ARBA" id="ARBA00031998"/>
    </source>
</evidence>
<evidence type="ECO:0000256" key="5">
    <source>
        <dbReference type="PROSITE-ProRule" id="PRU00181"/>
    </source>
</evidence>
<gene>
    <name evidence="8" type="ORF">C0Q70_14163</name>
</gene>
<dbReference type="InterPro" id="IPR039294">
    <property type="entry name" value="EIF1AD"/>
</dbReference>
<feature type="region of interest" description="Disordered" evidence="6">
    <location>
        <begin position="118"/>
        <end position="201"/>
    </location>
</feature>
<feature type="compositionally biased region" description="Basic and acidic residues" evidence="6">
    <location>
        <begin position="170"/>
        <end position="181"/>
    </location>
</feature>
<comment type="caution">
    <text evidence="8">The sequence shown here is derived from an EMBL/GenBank/DDBJ whole genome shotgun (WGS) entry which is preliminary data.</text>
</comment>
<dbReference type="EMBL" id="PZQS01000008">
    <property type="protein sequence ID" value="PVD26486.1"/>
    <property type="molecule type" value="Genomic_DNA"/>
</dbReference>
<dbReference type="PANTHER" id="PTHR21641">
    <property type="entry name" value="TRANSLATION INITIATION FACTOR-RELATED"/>
    <property type="match status" value="1"/>
</dbReference>
<feature type="domain" description="S1-like" evidence="7">
    <location>
        <begin position="35"/>
        <end position="89"/>
    </location>
</feature>
<reference evidence="8 9" key="1">
    <citation type="submission" date="2018-04" db="EMBL/GenBank/DDBJ databases">
        <title>The genome of golden apple snail Pomacea canaliculata provides insight into stress tolerance and invasive adaptation.</title>
        <authorList>
            <person name="Liu C."/>
            <person name="Liu B."/>
            <person name="Ren Y."/>
            <person name="Zhang Y."/>
            <person name="Wang H."/>
            <person name="Li S."/>
            <person name="Jiang F."/>
            <person name="Yin L."/>
            <person name="Zhang G."/>
            <person name="Qian W."/>
            <person name="Fan W."/>
        </authorList>
    </citation>
    <scope>NUCLEOTIDE SEQUENCE [LARGE SCALE GENOMIC DNA]</scope>
    <source>
        <strain evidence="8">SZHN2017</strain>
        <tissue evidence="8">Muscle</tissue>
    </source>
</reference>
<evidence type="ECO:0000313" key="9">
    <source>
        <dbReference type="Proteomes" id="UP000245119"/>
    </source>
</evidence>
<accession>A0A2T7NZC0</accession>
<dbReference type="Proteomes" id="UP000245119">
    <property type="component" value="Linkage Group LG8"/>
</dbReference>
<protein>
    <recommendedName>
        <fullName evidence="2">Probable RNA-binding protein EIF1AD</fullName>
    </recommendedName>
    <alternativeName>
        <fullName evidence="4">Eukaryotic translation initiation factor 1A domain-containing protein</fullName>
    </alternativeName>
</protein>
<keyword evidence="5" id="KW-0648">Protein biosynthesis</keyword>
<dbReference type="GO" id="GO:0005634">
    <property type="term" value="C:nucleus"/>
    <property type="evidence" value="ECO:0007669"/>
    <property type="project" value="TreeGrafter"/>
</dbReference>
<evidence type="ECO:0000256" key="2">
    <source>
        <dbReference type="ARBA" id="ARBA00020989"/>
    </source>
</evidence>
<evidence type="ECO:0000259" key="7">
    <source>
        <dbReference type="PROSITE" id="PS50832"/>
    </source>
</evidence>
<name>A0A2T7NZC0_POMCA</name>
<dbReference type="GO" id="GO:0003723">
    <property type="term" value="F:RNA binding"/>
    <property type="evidence" value="ECO:0007669"/>
    <property type="project" value="UniProtKB-KW"/>
</dbReference>
<dbReference type="InterPro" id="IPR006196">
    <property type="entry name" value="RNA-binding_domain_S1_IF1"/>
</dbReference>
<sequence>MSRITKRKHVVREVLDEYVLPSGKQDIVRVLGGRGNNLHEVEDPTGTKYLVSMPTKFRKNVWIKRGDFVIVEPIEEGEKVRAEIVHILLRDHIRHIQDQGLWPALFQLEQQKTDCYVQDDMLPPSDSEGEEDLGLKVINTNRRQVEDDDSSDEEDLESEKEIDNSEVENDEKTDNEKKVEETAEGENSPDSRITDSILTER</sequence>
<dbReference type="PANTHER" id="PTHR21641:SF0">
    <property type="entry name" value="RNA-BINDING PROTEIN EIF1AD-RELATED"/>
    <property type="match status" value="1"/>
</dbReference>
<evidence type="ECO:0000256" key="3">
    <source>
        <dbReference type="ARBA" id="ARBA00022884"/>
    </source>
</evidence>
<dbReference type="PROSITE" id="PS50832">
    <property type="entry name" value="S1_IF1_TYPE"/>
    <property type="match status" value="1"/>
</dbReference>
<dbReference type="Gene3D" id="2.40.50.140">
    <property type="entry name" value="Nucleic acid-binding proteins"/>
    <property type="match status" value="1"/>
</dbReference>
<dbReference type="AlphaFoldDB" id="A0A2T7NZC0"/>
<dbReference type="GO" id="GO:0003743">
    <property type="term" value="F:translation initiation factor activity"/>
    <property type="evidence" value="ECO:0007669"/>
    <property type="project" value="UniProtKB-UniRule"/>
</dbReference>
<dbReference type="Pfam" id="PF01176">
    <property type="entry name" value="eIF-1a"/>
    <property type="match status" value="1"/>
</dbReference>
<dbReference type="SMART" id="SM00652">
    <property type="entry name" value="eIF1a"/>
    <property type="match status" value="1"/>
</dbReference>
<evidence type="ECO:0000256" key="6">
    <source>
        <dbReference type="SAM" id="MobiDB-lite"/>
    </source>
</evidence>
<dbReference type="STRING" id="400727.A0A2T7NZC0"/>
<dbReference type="InterPro" id="IPR001253">
    <property type="entry name" value="TIF_eIF-1A"/>
</dbReference>
<evidence type="ECO:0000256" key="1">
    <source>
        <dbReference type="ARBA" id="ARBA00007340"/>
    </source>
</evidence>
<proteinExistence type="inferred from homology"/>